<dbReference type="PANTHER" id="PTHR14237">
    <property type="entry name" value="MOLYBDOPTERIN COFACTOR SULFURASE MOSC"/>
    <property type="match status" value="1"/>
</dbReference>
<feature type="domain" description="Aminotransferase class V" evidence="1">
    <location>
        <begin position="59"/>
        <end position="218"/>
    </location>
</feature>
<dbReference type="SUPFAM" id="SSF53383">
    <property type="entry name" value="PLP-dependent transferases"/>
    <property type="match status" value="1"/>
</dbReference>
<dbReference type="OrthoDB" id="10264306at2759"/>
<evidence type="ECO:0000259" key="1">
    <source>
        <dbReference type="Pfam" id="PF00266"/>
    </source>
</evidence>
<protein>
    <submittedName>
        <fullName evidence="2">Molybdenum cofactor sulfurase</fullName>
        <ecNumber evidence="2">2.8.1.9</ecNumber>
    </submittedName>
</protein>
<proteinExistence type="predicted"/>
<name>A0A2I0ANL4_9ASPA</name>
<dbReference type="AlphaFoldDB" id="A0A2I0ANL4"/>
<evidence type="ECO:0000313" key="3">
    <source>
        <dbReference type="Proteomes" id="UP000236161"/>
    </source>
</evidence>
<evidence type="ECO:0000313" key="2">
    <source>
        <dbReference type="EMBL" id="PKA57150.1"/>
    </source>
</evidence>
<dbReference type="Proteomes" id="UP000236161">
    <property type="component" value="Unassembled WGS sequence"/>
</dbReference>
<accession>A0A2I0ANL4</accession>
<dbReference type="STRING" id="1088818.A0A2I0ANL4"/>
<dbReference type="Pfam" id="PF00266">
    <property type="entry name" value="Aminotran_5"/>
    <property type="match status" value="1"/>
</dbReference>
<dbReference type="InterPro" id="IPR015421">
    <property type="entry name" value="PyrdxlP-dep_Trfase_major"/>
</dbReference>
<reference evidence="2 3" key="1">
    <citation type="journal article" date="2017" name="Nature">
        <title>The Apostasia genome and the evolution of orchids.</title>
        <authorList>
            <person name="Zhang G.Q."/>
            <person name="Liu K.W."/>
            <person name="Li Z."/>
            <person name="Lohaus R."/>
            <person name="Hsiao Y.Y."/>
            <person name="Niu S.C."/>
            <person name="Wang J.Y."/>
            <person name="Lin Y.C."/>
            <person name="Xu Q."/>
            <person name="Chen L.J."/>
            <person name="Yoshida K."/>
            <person name="Fujiwara S."/>
            <person name="Wang Z.W."/>
            <person name="Zhang Y.Q."/>
            <person name="Mitsuda N."/>
            <person name="Wang M."/>
            <person name="Liu G.H."/>
            <person name="Pecoraro L."/>
            <person name="Huang H.X."/>
            <person name="Xiao X.J."/>
            <person name="Lin M."/>
            <person name="Wu X.Y."/>
            <person name="Wu W.L."/>
            <person name="Chen Y.Y."/>
            <person name="Chang S.B."/>
            <person name="Sakamoto S."/>
            <person name="Ohme-Takagi M."/>
            <person name="Yagi M."/>
            <person name="Zeng S.J."/>
            <person name="Shen C.Y."/>
            <person name="Yeh C.M."/>
            <person name="Luo Y.B."/>
            <person name="Tsai W.C."/>
            <person name="Van de Peer Y."/>
            <person name="Liu Z.J."/>
        </authorList>
    </citation>
    <scope>NUCLEOTIDE SEQUENCE [LARGE SCALE GENOMIC DNA]</scope>
    <source>
        <strain evidence="3">cv. Shenzhen</strain>
        <tissue evidence="2">Stem</tissue>
    </source>
</reference>
<sequence length="380" mass="42519">MHITKMSAVRASQAANCRSMEGTKEEFLRQFGNDYDYRDAPKNIDNIRSTEFKRLEGIVYLDHAGATLYSEAQMEAVFRDLSTRILGNPHSQSDSSKATTDIINEARRQVLSYFNASPKDYKCVFTSGATGALKLVGETFPWTKESCYMYTVENHNSVIGIREYALDHGAAALAVDIEDVDFFRGMKPSIQIKKRSLQRREKAVASREVPNCEGNNHNLFAFPSECNFSGIKFPLELVNIVKEYSGKGIGDSFNDRGSWLVLIDAAKGCATEPPDLSRYPADFVVCSFYKAHPSSMGATITFNLKRSNGSWFGYKEVEQLASLSSIQLRTGCFCNPGACAKFLELTHMDILSNLEGFFHNKVKLVQKLRSVCGKGIYLLW</sequence>
<dbReference type="GO" id="GO:0008265">
    <property type="term" value="F:molybdenum cofactor sulfurtransferase activity"/>
    <property type="evidence" value="ECO:0007669"/>
    <property type="project" value="UniProtKB-EC"/>
</dbReference>
<dbReference type="PANTHER" id="PTHR14237:SF80">
    <property type="entry name" value="MOLYBDENUM COFACTOR SULFURASE"/>
    <property type="match status" value="1"/>
</dbReference>
<dbReference type="EC" id="2.8.1.9" evidence="2"/>
<dbReference type="Gene3D" id="3.40.640.10">
    <property type="entry name" value="Type I PLP-dependent aspartate aminotransferase-like (Major domain)"/>
    <property type="match status" value="1"/>
</dbReference>
<keyword evidence="3" id="KW-1185">Reference proteome</keyword>
<dbReference type="InterPro" id="IPR000192">
    <property type="entry name" value="Aminotrans_V_dom"/>
</dbReference>
<gene>
    <name evidence="2" type="primary">MCSU3</name>
    <name evidence="2" type="ORF">AXF42_Ash002454</name>
</gene>
<organism evidence="2 3">
    <name type="scientific">Apostasia shenzhenica</name>
    <dbReference type="NCBI Taxonomy" id="1088818"/>
    <lineage>
        <taxon>Eukaryota</taxon>
        <taxon>Viridiplantae</taxon>
        <taxon>Streptophyta</taxon>
        <taxon>Embryophyta</taxon>
        <taxon>Tracheophyta</taxon>
        <taxon>Spermatophyta</taxon>
        <taxon>Magnoliopsida</taxon>
        <taxon>Liliopsida</taxon>
        <taxon>Asparagales</taxon>
        <taxon>Orchidaceae</taxon>
        <taxon>Apostasioideae</taxon>
        <taxon>Apostasia</taxon>
    </lineage>
</organism>
<dbReference type="InterPro" id="IPR015424">
    <property type="entry name" value="PyrdxlP-dep_Trfase"/>
</dbReference>
<keyword evidence="2" id="KW-0808">Transferase</keyword>
<dbReference type="EMBL" id="KZ451969">
    <property type="protein sequence ID" value="PKA57150.1"/>
    <property type="molecule type" value="Genomic_DNA"/>
</dbReference>